<dbReference type="AlphaFoldDB" id="A0AAD8LA03"/>
<dbReference type="FunFam" id="1.20.140.40:FF:000010">
    <property type="entry name" value="Pectinesterase"/>
    <property type="match status" value="1"/>
</dbReference>
<dbReference type="GO" id="GO:0030599">
    <property type="term" value="F:pectinesterase activity"/>
    <property type="evidence" value="ECO:0007669"/>
    <property type="project" value="UniProtKB-EC"/>
</dbReference>
<keyword evidence="7" id="KW-0812">Transmembrane</keyword>
<evidence type="ECO:0000256" key="6">
    <source>
        <dbReference type="ARBA" id="ARBA00023180"/>
    </source>
</evidence>
<dbReference type="PANTHER" id="PTHR31080">
    <property type="entry name" value="PECTINESTERASE INHIBITOR-LIKE"/>
    <property type="match status" value="1"/>
</dbReference>
<name>A0AAD8LA03_TARER</name>
<dbReference type="Gene3D" id="1.20.140.40">
    <property type="entry name" value="Invertase/pectin methylesterase inhibitor family protein"/>
    <property type="match status" value="1"/>
</dbReference>
<dbReference type="NCBIfam" id="TIGR01614">
    <property type="entry name" value="PME_inhib"/>
    <property type="match status" value="1"/>
</dbReference>
<evidence type="ECO:0000256" key="2">
    <source>
        <dbReference type="ARBA" id="ARBA00007786"/>
    </source>
</evidence>
<evidence type="ECO:0000256" key="3">
    <source>
        <dbReference type="ARBA" id="ARBA00013229"/>
    </source>
</evidence>
<sequence>MAPIRESVQIGDYGNVSTRKRVIFNLYPSATRHLRKISKMEESVNFVNGYNKVEPNDDESSVIPCQSPSPKRRRTVAAIITLTLFAIIIGAIISAALVHRSHTNPPESKQSSTIKSIKSIKAVCAVTQHPESCFTDISSINSGRFVDPEMIFNLTVQLATNELTNISSLPKTLISKSNDLRTGTALRDCASLFDDALSQMSRSVESMTVLTEEKMADLKTWISAAMTDLETCVDGLEEMGSTDVDEVKMKMQRSIELMSDCLAILANLDAILDRFGLHLH</sequence>
<feature type="transmembrane region" description="Helical" evidence="7">
    <location>
        <begin position="76"/>
        <end position="98"/>
    </location>
</feature>
<evidence type="ECO:0000256" key="7">
    <source>
        <dbReference type="SAM" id="Phobius"/>
    </source>
</evidence>
<evidence type="ECO:0000313" key="9">
    <source>
        <dbReference type="EMBL" id="KAK1435803.1"/>
    </source>
</evidence>
<dbReference type="InterPro" id="IPR051955">
    <property type="entry name" value="PME_Inhibitor"/>
</dbReference>
<keyword evidence="7" id="KW-1133">Transmembrane helix</keyword>
<dbReference type="SMART" id="SM00856">
    <property type="entry name" value="PMEI"/>
    <property type="match status" value="1"/>
</dbReference>
<comment type="similarity">
    <text evidence="1">In the N-terminal section; belongs to the PMEI family.</text>
</comment>
<dbReference type="GO" id="GO:0004857">
    <property type="term" value="F:enzyme inhibitor activity"/>
    <property type="evidence" value="ECO:0007669"/>
    <property type="project" value="InterPro"/>
</dbReference>
<dbReference type="EMBL" id="JAUHHV010000001">
    <property type="protein sequence ID" value="KAK1435803.1"/>
    <property type="molecule type" value="Genomic_DNA"/>
</dbReference>
<evidence type="ECO:0000256" key="1">
    <source>
        <dbReference type="ARBA" id="ARBA00006027"/>
    </source>
</evidence>
<organism evidence="9 10">
    <name type="scientific">Tagetes erecta</name>
    <name type="common">African marigold</name>
    <dbReference type="NCBI Taxonomy" id="13708"/>
    <lineage>
        <taxon>Eukaryota</taxon>
        <taxon>Viridiplantae</taxon>
        <taxon>Streptophyta</taxon>
        <taxon>Embryophyta</taxon>
        <taxon>Tracheophyta</taxon>
        <taxon>Spermatophyta</taxon>
        <taxon>Magnoliopsida</taxon>
        <taxon>eudicotyledons</taxon>
        <taxon>Gunneridae</taxon>
        <taxon>Pentapetalae</taxon>
        <taxon>asterids</taxon>
        <taxon>campanulids</taxon>
        <taxon>Asterales</taxon>
        <taxon>Asteraceae</taxon>
        <taxon>Asteroideae</taxon>
        <taxon>Heliantheae alliance</taxon>
        <taxon>Tageteae</taxon>
        <taxon>Tagetes</taxon>
    </lineage>
</organism>
<keyword evidence="7" id="KW-0472">Membrane</keyword>
<feature type="domain" description="Pectinesterase inhibitor" evidence="8">
    <location>
        <begin position="115"/>
        <end position="264"/>
    </location>
</feature>
<keyword evidence="5" id="KW-1015">Disulfide bond</keyword>
<dbReference type="Proteomes" id="UP001229421">
    <property type="component" value="Unassembled WGS sequence"/>
</dbReference>
<evidence type="ECO:0000259" key="8">
    <source>
        <dbReference type="SMART" id="SM00856"/>
    </source>
</evidence>
<evidence type="ECO:0000313" key="10">
    <source>
        <dbReference type="Proteomes" id="UP001229421"/>
    </source>
</evidence>
<dbReference type="InterPro" id="IPR006501">
    <property type="entry name" value="Pectinesterase_inhib_dom"/>
</dbReference>
<comment type="caution">
    <text evidence="9">The sequence shown here is derived from an EMBL/GenBank/DDBJ whole genome shotgun (WGS) entry which is preliminary data.</text>
</comment>
<evidence type="ECO:0000256" key="5">
    <source>
        <dbReference type="ARBA" id="ARBA00023157"/>
    </source>
</evidence>
<gene>
    <name evidence="9" type="ORF">QVD17_01572</name>
</gene>
<proteinExistence type="inferred from homology"/>
<comment type="similarity">
    <text evidence="2">In the C-terminal section; belongs to the pectinesterase family.</text>
</comment>
<keyword evidence="6" id="KW-0325">Glycoprotein</keyword>
<dbReference type="SUPFAM" id="SSF101148">
    <property type="entry name" value="Plant invertase/pectin methylesterase inhibitor"/>
    <property type="match status" value="1"/>
</dbReference>
<accession>A0AAD8LA03</accession>
<keyword evidence="4" id="KW-0732">Signal</keyword>
<dbReference type="PANTHER" id="PTHR31080:SF303">
    <property type="entry name" value="PECTINESTERASE 1-LIKE"/>
    <property type="match status" value="1"/>
</dbReference>
<reference evidence="9" key="1">
    <citation type="journal article" date="2023" name="bioRxiv">
        <title>Improved chromosome-level genome assembly for marigold (Tagetes erecta).</title>
        <authorList>
            <person name="Jiang F."/>
            <person name="Yuan L."/>
            <person name="Wang S."/>
            <person name="Wang H."/>
            <person name="Xu D."/>
            <person name="Wang A."/>
            <person name="Fan W."/>
        </authorList>
    </citation>
    <scope>NUCLEOTIDE SEQUENCE</scope>
    <source>
        <strain evidence="9">WSJ</strain>
        <tissue evidence="9">Leaf</tissue>
    </source>
</reference>
<dbReference type="EC" id="3.1.1.11" evidence="3"/>
<dbReference type="CDD" id="cd15798">
    <property type="entry name" value="PMEI-like_3"/>
    <property type="match status" value="1"/>
</dbReference>
<dbReference type="Pfam" id="PF04043">
    <property type="entry name" value="PMEI"/>
    <property type="match status" value="1"/>
</dbReference>
<dbReference type="InterPro" id="IPR035513">
    <property type="entry name" value="Invertase/methylesterase_inhib"/>
</dbReference>
<protein>
    <recommendedName>
        <fullName evidence="3">pectinesterase</fullName>
        <ecNumber evidence="3">3.1.1.11</ecNumber>
    </recommendedName>
</protein>
<evidence type="ECO:0000256" key="4">
    <source>
        <dbReference type="ARBA" id="ARBA00022729"/>
    </source>
</evidence>
<keyword evidence="10" id="KW-1185">Reference proteome</keyword>